<dbReference type="InterPro" id="IPR051043">
    <property type="entry name" value="Sulfatase_Mod_Factor_Kinase"/>
</dbReference>
<dbReference type="InterPro" id="IPR005532">
    <property type="entry name" value="SUMF_dom"/>
</dbReference>
<organism evidence="2">
    <name type="scientific">mine drainage metagenome</name>
    <dbReference type="NCBI Taxonomy" id="410659"/>
    <lineage>
        <taxon>unclassified sequences</taxon>
        <taxon>metagenomes</taxon>
        <taxon>ecological metagenomes</taxon>
    </lineage>
</organism>
<dbReference type="EMBL" id="UOYP01000569">
    <property type="protein sequence ID" value="VAY89307.1"/>
    <property type="molecule type" value="Genomic_DNA"/>
</dbReference>
<dbReference type="SUPFAM" id="SSF56436">
    <property type="entry name" value="C-type lectin-like"/>
    <property type="match status" value="1"/>
</dbReference>
<gene>
    <name evidence="2" type="primary">pkn1</name>
    <name evidence="2" type="ORF">CARN8_6100004</name>
</gene>
<sequence length="258" mass="28305">MVSLSSKALGGLMLVLALTSAASPSKPAKVQDCPECPEMTSIPAGSFVLSGGGRVTFSKPFMMSTTLITQGQWRALMRRNPSAFPLCGDNCPVDRVSWEDAQVYILRLNAKTGRHYRLPSESEWSYACRAGLASPYCGGDTLDPIAWYGENSANHPHPVATKAPNAWGLYDMSGNLWEWTEDCYQSTRRINQDDQRSVPDNGAAWEGDAAEQDGECLSRVVRGGSWNNDTHDLALSRRTADDPTVRVNTIGFRVVRDQ</sequence>
<protein>
    <submittedName>
        <fullName evidence="2">Serine/threonine-protein kinase pkn1</fullName>
        <ecNumber evidence="2">2.7.11.1</ecNumber>
    </submittedName>
</protein>
<evidence type="ECO:0000259" key="1">
    <source>
        <dbReference type="Pfam" id="PF03781"/>
    </source>
</evidence>
<feature type="domain" description="Sulfatase-modifying factor enzyme-like" evidence="1">
    <location>
        <begin position="36"/>
        <end position="256"/>
    </location>
</feature>
<dbReference type="InterPro" id="IPR016187">
    <property type="entry name" value="CTDL_fold"/>
</dbReference>
<keyword evidence="2" id="KW-0808">Transferase</keyword>
<dbReference type="Gene3D" id="3.90.1580.10">
    <property type="entry name" value="paralog of FGE (formylglycine-generating enzyme)"/>
    <property type="match status" value="1"/>
</dbReference>
<keyword evidence="2" id="KW-0418">Kinase</keyword>
<dbReference type="PANTHER" id="PTHR23150:SF19">
    <property type="entry name" value="FORMYLGLYCINE-GENERATING ENZYME"/>
    <property type="match status" value="1"/>
</dbReference>
<dbReference type="InterPro" id="IPR042095">
    <property type="entry name" value="SUMF_sf"/>
</dbReference>
<dbReference type="GO" id="GO:0120147">
    <property type="term" value="F:formylglycine-generating oxidase activity"/>
    <property type="evidence" value="ECO:0007669"/>
    <property type="project" value="TreeGrafter"/>
</dbReference>
<dbReference type="EC" id="2.7.11.1" evidence="2"/>
<dbReference type="GO" id="GO:0004674">
    <property type="term" value="F:protein serine/threonine kinase activity"/>
    <property type="evidence" value="ECO:0007669"/>
    <property type="project" value="UniProtKB-EC"/>
</dbReference>
<accession>A0A3P3ZQY6</accession>
<name>A0A3P3ZQY6_9ZZZZ</name>
<evidence type="ECO:0000313" key="2">
    <source>
        <dbReference type="EMBL" id="VAY89307.1"/>
    </source>
</evidence>
<proteinExistence type="predicted"/>
<dbReference type="PANTHER" id="PTHR23150">
    <property type="entry name" value="SULFATASE MODIFYING FACTOR 1, 2"/>
    <property type="match status" value="1"/>
</dbReference>
<reference evidence="2" key="1">
    <citation type="submission" date="2018-10" db="EMBL/GenBank/DDBJ databases">
        <authorList>
            <person name="Plewniak F."/>
        </authorList>
    </citation>
    <scope>NUCLEOTIDE SEQUENCE</scope>
</reference>
<dbReference type="AlphaFoldDB" id="A0A3P3ZQY6"/>
<dbReference type="Pfam" id="PF03781">
    <property type="entry name" value="FGE-sulfatase"/>
    <property type="match status" value="1"/>
</dbReference>